<comment type="caution">
    <text evidence="2">The sequence shown here is derived from an EMBL/GenBank/DDBJ whole genome shotgun (WGS) entry which is preliminary data.</text>
</comment>
<reference evidence="2 3" key="1">
    <citation type="submission" date="2020-02" db="EMBL/GenBank/DDBJ databases">
        <title>Rhodobacter translucens sp. nov., a novel bacterium isolated from activated sludge.</title>
        <authorList>
            <person name="Liu J."/>
        </authorList>
    </citation>
    <scope>NUCLEOTIDE SEQUENCE [LARGE SCALE GENOMIC DNA]</scope>
    <source>
        <strain evidence="2 3">HX-7-19</strain>
    </source>
</reference>
<dbReference type="Pfam" id="PF00563">
    <property type="entry name" value="EAL"/>
    <property type="match status" value="1"/>
</dbReference>
<accession>A0A6M1U3D7</accession>
<organism evidence="2 3">
    <name type="scientific">Paragemmobacter kunshanensis</name>
    <dbReference type="NCBI Taxonomy" id="2583234"/>
    <lineage>
        <taxon>Bacteria</taxon>
        <taxon>Pseudomonadati</taxon>
        <taxon>Pseudomonadota</taxon>
        <taxon>Alphaproteobacteria</taxon>
        <taxon>Rhodobacterales</taxon>
        <taxon>Paracoccaceae</taxon>
        <taxon>Paragemmobacter</taxon>
    </lineage>
</organism>
<dbReference type="PANTHER" id="PTHR33121">
    <property type="entry name" value="CYCLIC DI-GMP PHOSPHODIESTERASE PDEF"/>
    <property type="match status" value="1"/>
</dbReference>
<dbReference type="GO" id="GO:0071111">
    <property type="term" value="F:cyclic-guanylate-specific phosphodiesterase activity"/>
    <property type="evidence" value="ECO:0007669"/>
    <property type="project" value="InterPro"/>
</dbReference>
<evidence type="ECO:0000313" key="2">
    <source>
        <dbReference type="EMBL" id="NGQ89373.1"/>
    </source>
</evidence>
<sequence length="286" mass="30886">MKMDKGSGLAERGSPLSVAMAEDAARAIDMVAEAVRMRRLRLAYHPVVLAGRPGQIGFHEGLIRVLDPGGRVIPARDFVHAVESLELGREIDCAALAMGMDALARHPTLRLSVNMSARSLGWPRWTRLLRAGVARNPGIGQRLILEISEASAMTVPELLAGLIAELRPSGISFALDGFGAGAFALRHFRELSFDMMKVDAQFSRNIQTHPDNQVLMAAFLAIARQFDMLAVAQGVEQAAEAEWLAQLGMDCLQGYHFAAPKLIPEGLEAEGEAASAAATQRRQAAR</sequence>
<dbReference type="PANTHER" id="PTHR33121:SF79">
    <property type="entry name" value="CYCLIC DI-GMP PHOSPHODIESTERASE PDED-RELATED"/>
    <property type="match status" value="1"/>
</dbReference>
<dbReference type="PROSITE" id="PS50883">
    <property type="entry name" value="EAL"/>
    <property type="match status" value="1"/>
</dbReference>
<name>A0A6M1U3D7_9RHOB</name>
<dbReference type="EMBL" id="JAALFE010000001">
    <property type="protein sequence ID" value="NGQ89373.1"/>
    <property type="molecule type" value="Genomic_DNA"/>
</dbReference>
<dbReference type="InterPro" id="IPR001633">
    <property type="entry name" value="EAL_dom"/>
</dbReference>
<dbReference type="RefSeq" id="WP_165046479.1">
    <property type="nucleotide sequence ID" value="NZ_JAALFE010000001.1"/>
</dbReference>
<evidence type="ECO:0000259" key="1">
    <source>
        <dbReference type="PROSITE" id="PS50883"/>
    </source>
</evidence>
<dbReference type="AlphaFoldDB" id="A0A6M1U3D7"/>
<dbReference type="InterPro" id="IPR035919">
    <property type="entry name" value="EAL_sf"/>
</dbReference>
<dbReference type="CDD" id="cd01948">
    <property type="entry name" value="EAL"/>
    <property type="match status" value="1"/>
</dbReference>
<feature type="domain" description="EAL" evidence="1">
    <location>
        <begin position="24"/>
        <end position="274"/>
    </location>
</feature>
<dbReference type="SMART" id="SM00052">
    <property type="entry name" value="EAL"/>
    <property type="match status" value="1"/>
</dbReference>
<protein>
    <submittedName>
        <fullName evidence="2">EAL domain-containing protein</fullName>
    </submittedName>
</protein>
<dbReference type="Gene3D" id="3.20.20.450">
    <property type="entry name" value="EAL domain"/>
    <property type="match status" value="1"/>
</dbReference>
<dbReference type="InterPro" id="IPR050706">
    <property type="entry name" value="Cyclic-di-GMP_PDE-like"/>
</dbReference>
<evidence type="ECO:0000313" key="3">
    <source>
        <dbReference type="Proteomes" id="UP000474758"/>
    </source>
</evidence>
<dbReference type="SUPFAM" id="SSF141868">
    <property type="entry name" value="EAL domain-like"/>
    <property type="match status" value="1"/>
</dbReference>
<proteinExistence type="predicted"/>
<keyword evidence="3" id="KW-1185">Reference proteome</keyword>
<dbReference type="Proteomes" id="UP000474758">
    <property type="component" value="Unassembled WGS sequence"/>
</dbReference>
<gene>
    <name evidence="2" type="ORF">G5V65_00585</name>
</gene>